<organism evidence="1">
    <name type="scientific">Nothobranchius kadleci</name>
    <name type="common">African annual killifish</name>
    <dbReference type="NCBI Taxonomy" id="1051664"/>
    <lineage>
        <taxon>Eukaryota</taxon>
        <taxon>Metazoa</taxon>
        <taxon>Chordata</taxon>
        <taxon>Craniata</taxon>
        <taxon>Vertebrata</taxon>
        <taxon>Euteleostomi</taxon>
        <taxon>Actinopterygii</taxon>
        <taxon>Neopterygii</taxon>
        <taxon>Teleostei</taxon>
        <taxon>Neoteleostei</taxon>
        <taxon>Acanthomorphata</taxon>
        <taxon>Ovalentaria</taxon>
        <taxon>Atherinomorphae</taxon>
        <taxon>Cyprinodontiformes</taxon>
        <taxon>Nothobranchiidae</taxon>
        <taxon>Nothobranchius</taxon>
    </lineage>
</organism>
<accession>A0A1A8DA25</accession>
<proteinExistence type="predicted"/>
<dbReference type="AlphaFoldDB" id="A0A1A8DA25"/>
<feature type="non-terminal residue" evidence="1">
    <location>
        <position position="76"/>
    </location>
</feature>
<protein>
    <submittedName>
        <fullName evidence="1">Sulfatase 2</fullName>
    </submittedName>
</protein>
<gene>
    <name evidence="1" type="primary">SULF2</name>
</gene>
<name>A0A1A8DA25_NOTKA</name>
<reference evidence="1" key="2">
    <citation type="submission" date="2016-06" db="EMBL/GenBank/DDBJ databases">
        <title>The genome of a short-lived fish provides insights into sex chromosome evolution and the genetic control of aging.</title>
        <authorList>
            <person name="Reichwald K."/>
            <person name="Felder M."/>
            <person name="Petzold A."/>
            <person name="Koch P."/>
            <person name="Groth M."/>
            <person name="Platzer M."/>
        </authorList>
    </citation>
    <scope>NUCLEOTIDE SEQUENCE</scope>
    <source>
        <tissue evidence="1">Brain</tissue>
    </source>
</reference>
<dbReference type="EMBL" id="HAEA01001691">
    <property type="protein sequence ID" value="SBQ30171.1"/>
    <property type="molecule type" value="Transcribed_RNA"/>
</dbReference>
<evidence type="ECO:0000313" key="1">
    <source>
        <dbReference type="EMBL" id="SBQ30171.1"/>
    </source>
</evidence>
<sequence>MELICSEQLPFVGNEHPASDYSWHSPPGALMLNLGTSRGVDGFHGGFSNIDTVQMAAAVVLLDLAKEYYLHTHTHT</sequence>
<reference evidence="1" key="1">
    <citation type="submission" date="2016-05" db="EMBL/GenBank/DDBJ databases">
        <authorList>
            <person name="Lavstsen T."/>
            <person name="Jespersen J.S."/>
        </authorList>
    </citation>
    <scope>NUCLEOTIDE SEQUENCE</scope>
    <source>
        <tissue evidence="1">Brain</tissue>
    </source>
</reference>